<comment type="caution">
    <text evidence="10">The sequence shown here is derived from an EMBL/GenBank/DDBJ whole genome shotgun (WGS) entry which is preliminary data.</text>
</comment>
<dbReference type="GO" id="GO:0006357">
    <property type="term" value="P:regulation of transcription by RNA polymerase II"/>
    <property type="evidence" value="ECO:0007669"/>
    <property type="project" value="TreeGrafter"/>
</dbReference>
<dbReference type="SUPFAM" id="SSF140718">
    <property type="entry name" value="Mediator hinge subcomplex-like"/>
    <property type="match status" value="1"/>
</dbReference>
<evidence type="ECO:0000256" key="9">
    <source>
        <dbReference type="SAM" id="Coils"/>
    </source>
</evidence>
<dbReference type="GO" id="GO:0003712">
    <property type="term" value="F:transcription coregulator activity"/>
    <property type="evidence" value="ECO:0007669"/>
    <property type="project" value="TreeGrafter"/>
</dbReference>
<keyword evidence="4 8" id="KW-0805">Transcription regulation</keyword>
<keyword evidence="5 8" id="KW-0010">Activator</keyword>
<evidence type="ECO:0000256" key="3">
    <source>
        <dbReference type="ARBA" id="ARBA00019691"/>
    </source>
</evidence>
<keyword evidence="6 8" id="KW-0804">Transcription</keyword>
<sequence>MDRITQLQNEIEQLLTIMSQAIQYLTTRTNFEQVSAAIPITKSRNADKFDPPDVFESNKAELAADLVSKAKQVEVLIKSLPVPESEESQALRFQKLEEEMQEANEEYAAALNRAKNLHAQVSEVLREMLSASELPQPMENGEAVY</sequence>
<comment type="function">
    <text evidence="8">Component of the Mediator complex, a coactivator involved in the regulated transcription of nearly all RNA polymerase II-dependent genes. Mediator functions as a bridge to convey information from gene-specific regulatory proteins to the basal RNA polymerase II transcription machinery. Mediator is recruited to promoters by direct interactions with regulatory proteins and serves as a scaffold for the assembly of a functional preinitiation complex with RNA polymerase II and the general transcription factors.</text>
</comment>
<dbReference type="InterPro" id="IPR037212">
    <property type="entry name" value="Med7/Med21-like"/>
</dbReference>
<dbReference type="AlphaFoldDB" id="A0A9Q5I1G4"/>
<dbReference type="Gene3D" id="6.10.280.10">
    <property type="entry name" value="Mediator complex, subunit Med21"/>
    <property type="match status" value="1"/>
</dbReference>
<dbReference type="PANTHER" id="PTHR13381:SF0">
    <property type="entry name" value="MEDIATOR OF RNA POLYMERASE II TRANSCRIPTION SUBUNIT 21"/>
    <property type="match status" value="1"/>
</dbReference>
<evidence type="ECO:0000313" key="11">
    <source>
        <dbReference type="Proteomes" id="UP000757232"/>
    </source>
</evidence>
<organism evidence="10 11">
    <name type="scientific">Sanghuangporus baumii</name>
    <name type="common">Phellinus baumii</name>
    <dbReference type="NCBI Taxonomy" id="108892"/>
    <lineage>
        <taxon>Eukaryota</taxon>
        <taxon>Fungi</taxon>
        <taxon>Dikarya</taxon>
        <taxon>Basidiomycota</taxon>
        <taxon>Agaricomycotina</taxon>
        <taxon>Agaricomycetes</taxon>
        <taxon>Hymenochaetales</taxon>
        <taxon>Hymenochaetaceae</taxon>
        <taxon>Sanghuangporus</taxon>
    </lineage>
</organism>
<evidence type="ECO:0000256" key="8">
    <source>
        <dbReference type="RuleBase" id="RU366036"/>
    </source>
</evidence>
<accession>A0A9Q5I1G4</accession>
<dbReference type="EMBL" id="LNZH02000149">
    <property type="protein sequence ID" value="OCB89774.1"/>
    <property type="molecule type" value="Genomic_DNA"/>
</dbReference>
<dbReference type="GO" id="GO:0016592">
    <property type="term" value="C:mediator complex"/>
    <property type="evidence" value="ECO:0007669"/>
    <property type="project" value="UniProtKB-UniRule"/>
</dbReference>
<dbReference type="Proteomes" id="UP000757232">
    <property type="component" value="Unassembled WGS sequence"/>
</dbReference>
<feature type="coiled-coil region" evidence="9">
    <location>
        <begin position="86"/>
        <end position="120"/>
    </location>
</feature>
<evidence type="ECO:0000256" key="7">
    <source>
        <dbReference type="ARBA" id="ARBA00023242"/>
    </source>
</evidence>
<keyword evidence="7 8" id="KW-0539">Nucleus</keyword>
<comment type="subunit">
    <text evidence="8">Component of the Mediator complex.</text>
</comment>
<gene>
    <name evidence="10" type="ORF">A7U60_g3034</name>
</gene>
<evidence type="ECO:0000256" key="6">
    <source>
        <dbReference type="ARBA" id="ARBA00023163"/>
    </source>
</evidence>
<evidence type="ECO:0000256" key="5">
    <source>
        <dbReference type="ARBA" id="ARBA00023159"/>
    </source>
</evidence>
<dbReference type="PANTHER" id="PTHR13381">
    <property type="entry name" value="RNA POLYMERASE II HOLOENZYME COMPONENT SRB7"/>
    <property type="match status" value="1"/>
</dbReference>
<comment type="similarity">
    <text evidence="2 8">Belongs to the Mediator complex subunit 21 family.</text>
</comment>
<comment type="subcellular location">
    <subcellularLocation>
        <location evidence="1 8">Nucleus</location>
    </subcellularLocation>
</comment>
<protein>
    <recommendedName>
        <fullName evidence="3 8">Mediator of RNA polymerase II transcription subunit 21</fullName>
    </recommendedName>
</protein>
<evidence type="ECO:0000256" key="2">
    <source>
        <dbReference type="ARBA" id="ARBA00005770"/>
    </source>
</evidence>
<proteinExistence type="inferred from homology"/>
<keyword evidence="11" id="KW-1185">Reference proteome</keyword>
<reference evidence="10" key="1">
    <citation type="submission" date="2016-06" db="EMBL/GenBank/DDBJ databases">
        <title>Draft Genome sequence of the fungus Inonotus baumii.</title>
        <authorList>
            <person name="Zhu H."/>
            <person name="Lin W."/>
        </authorList>
    </citation>
    <scope>NUCLEOTIDE SEQUENCE</scope>
    <source>
        <strain evidence="10">821</strain>
    </source>
</reference>
<evidence type="ECO:0000256" key="4">
    <source>
        <dbReference type="ARBA" id="ARBA00023015"/>
    </source>
</evidence>
<dbReference type="Pfam" id="PF11221">
    <property type="entry name" value="Med21"/>
    <property type="match status" value="1"/>
</dbReference>
<evidence type="ECO:0000256" key="1">
    <source>
        <dbReference type="ARBA" id="ARBA00004123"/>
    </source>
</evidence>
<dbReference type="OrthoDB" id="526653at2759"/>
<evidence type="ECO:0000313" key="10">
    <source>
        <dbReference type="EMBL" id="OCB89774.1"/>
    </source>
</evidence>
<name>A0A9Q5I1G4_SANBA</name>
<dbReference type="InterPro" id="IPR021384">
    <property type="entry name" value="Mediator_Med21"/>
</dbReference>
<keyword evidence="9" id="KW-0175">Coiled coil</keyword>